<dbReference type="Pfam" id="PF00619">
    <property type="entry name" value="CARD"/>
    <property type="match status" value="1"/>
</dbReference>
<reference evidence="9" key="1">
    <citation type="submission" date="2022-03" db="EMBL/GenBank/DDBJ databases">
        <authorList>
            <person name="Alioto T."/>
            <person name="Alioto T."/>
            <person name="Gomez Garrido J."/>
        </authorList>
    </citation>
    <scope>NUCLEOTIDE SEQUENCE</scope>
</reference>
<keyword evidence="10" id="KW-1185">Reference proteome</keyword>
<sequence length="206" mass="23703">MCFTVRDVLVRNLEELGERNFKKFRNKLNEFPVIEPYRSIPKARLEKADEDDVADLILAAYSNPYGVTVTLEVLRQIDQNRIAEKLEQDLETASNYKKPSNGHKLAGMMGTQRADTGAEHFVDRHRAELISRMGLVDPILDDLLSRKLLTDEHYSIVRSKATSQDKMRELYGFSRSWGVGDKDTFYQILRKHNEPLIVDLERSGSC</sequence>
<accession>A0AAD1SVQ4</accession>
<dbReference type="PROSITE" id="PS50209">
    <property type="entry name" value="CARD"/>
    <property type="match status" value="1"/>
</dbReference>
<evidence type="ECO:0000259" key="7">
    <source>
        <dbReference type="PROSITE" id="PS50209"/>
    </source>
</evidence>
<proteinExistence type="predicted"/>
<dbReference type="AlphaFoldDB" id="A0AAD1SVQ4"/>
<keyword evidence="3" id="KW-0399">Innate immunity</keyword>
<evidence type="ECO:0000256" key="6">
    <source>
        <dbReference type="ARBA" id="ARBA00023233"/>
    </source>
</evidence>
<dbReference type="GO" id="GO:0042981">
    <property type="term" value="P:regulation of apoptotic process"/>
    <property type="evidence" value="ECO:0007669"/>
    <property type="project" value="InterPro"/>
</dbReference>
<gene>
    <name evidence="9" type="ORF">PECUL_23A005553</name>
</gene>
<dbReference type="PANTHER" id="PTHR46985">
    <property type="entry name" value="NACHT, LRR AND PYD DOMAINS-CONTAINING PROTEIN 1"/>
    <property type="match status" value="1"/>
</dbReference>
<dbReference type="InterPro" id="IPR051249">
    <property type="entry name" value="NLRP_Inflammasome"/>
</dbReference>
<dbReference type="Gene3D" id="1.10.533.10">
    <property type="entry name" value="Death Domain, Fas"/>
    <property type="match status" value="2"/>
</dbReference>
<dbReference type="InterPro" id="IPR011029">
    <property type="entry name" value="DEATH-like_dom_sf"/>
</dbReference>
<dbReference type="GO" id="GO:0045087">
    <property type="term" value="P:innate immune response"/>
    <property type="evidence" value="ECO:0007669"/>
    <property type="project" value="UniProtKB-KW"/>
</dbReference>
<evidence type="ECO:0000256" key="3">
    <source>
        <dbReference type="ARBA" id="ARBA00022588"/>
    </source>
</evidence>
<dbReference type="CDD" id="cd08330">
    <property type="entry name" value="CARD_ASC_NALP1"/>
    <property type="match status" value="1"/>
</dbReference>
<dbReference type="FunFam" id="1.10.533.10:FF:000013">
    <property type="entry name" value="Apoptosis-associated speck-like protein containing a CARD"/>
    <property type="match status" value="1"/>
</dbReference>
<dbReference type="EMBL" id="OW240918">
    <property type="protein sequence ID" value="CAH2307974.1"/>
    <property type="molecule type" value="Genomic_DNA"/>
</dbReference>
<keyword evidence="5" id="KW-0395">Inflammatory response</keyword>
<organism evidence="9 10">
    <name type="scientific">Pelobates cultripes</name>
    <name type="common">Western spadefoot toad</name>
    <dbReference type="NCBI Taxonomy" id="61616"/>
    <lineage>
        <taxon>Eukaryota</taxon>
        <taxon>Metazoa</taxon>
        <taxon>Chordata</taxon>
        <taxon>Craniata</taxon>
        <taxon>Vertebrata</taxon>
        <taxon>Euteleostomi</taxon>
        <taxon>Amphibia</taxon>
        <taxon>Batrachia</taxon>
        <taxon>Anura</taxon>
        <taxon>Pelobatoidea</taxon>
        <taxon>Pelobatidae</taxon>
        <taxon>Pelobates</taxon>
    </lineage>
</organism>
<evidence type="ECO:0000256" key="2">
    <source>
        <dbReference type="ARBA" id="ARBA00022490"/>
    </source>
</evidence>
<dbReference type="Proteomes" id="UP001295444">
    <property type="component" value="Chromosome 07"/>
</dbReference>
<keyword evidence="6" id="KW-1271">Inflammasome</keyword>
<dbReference type="GO" id="GO:0006954">
    <property type="term" value="P:inflammatory response"/>
    <property type="evidence" value="ECO:0007669"/>
    <property type="project" value="UniProtKB-KW"/>
</dbReference>
<dbReference type="CDD" id="cd08321">
    <property type="entry name" value="Pyrin_ASC-like"/>
    <property type="match status" value="1"/>
</dbReference>
<dbReference type="InterPro" id="IPR004020">
    <property type="entry name" value="DAPIN"/>
</dbReference>
<dbReference type="GO" id="GO:0061702">
    <property type="term" value="C:canonical inflammasome complex"/>
    <property type="evidence" value="ECO:0007669"/>
    <property type="project" value="UniProtKB-SubCell"/>
</dbReference>
<feature type="domain" description="CARD" evidence="7">
    <location>
        <begin position="114"/>
        <end position="204"/>
    </location>
</feature>
<name>A0AAD1SVQ4_PELCU</name>
<dbReference type="SUPFAM" id="SSF47986">
    <property type="entry name" value="DEATH domain"/>
    <property type="match status" value="2"/>
</dbReference>
<dbReference type="SMART" id="SM01289">
    <property type="entry name" value="PYRIN"/>
    <property type="match status" value="1"/>
</dbReference>
<dbReference type="PANTHER" id="PTHR46985:SF2">
    <property type="entry name" value="APOPTOSIS-ASSOCIATED SPECK-LIKE PROTEIN CONTAINING A CARD"/>
    <property type="match status" value="1"/>
</dbReference>
<protein>
    <submittedName>
        <fullName evidence="9">Apoptosis-associated speck containing a CARD</fullName>
    </submittedName>
</protein>
<dbReference type="Pfam" id="PF02758">
    <property type="entry name" value="PYRIN"/>
    <property type="match status" value="1"/>
</dbReference>
<dbReference type="InterPro" id="IPR033516">
    <property type="entry name" value="CARD8/ASC/NALP1_CARD"/>
</dbReference>
<comment type="subcellular location">
    <subcellularLocation>
        <location evidence="1">Inflammasome</location>
    </subcellularLocation>
</comment>
<dbReference type="PROSITE" id="PS50824">
    <property type="entry name" value="DAPIN"/>
    <property type="match status" value="1"/>
</dbReference>
<keyword evidence="2" id="KW-0963">Cytoplasm</keyword>
<feature type="domain" description="Pyrin" evidence="8">
    <location>
        <begin position="1"/>
        <end position="92"/>
    </location>
</feature>
<evidence type="ECO:0000256" key="5">
    <source>
        <dbReference type="ARBA" id="ARBA00023198"/>
    </source>
</evidence>
<evidence type="ECO:0000256" key="1">
    <source>
        <dbReference type="ARBA" id="ARBA00004110"/>
    </source>
</evidence>
<evidence type="ECO:0000313" key="10">
    <source>
        <dbReference type="Proteomes" id="UP001295444"/>
    </source>
</evidence>
<evidence type="ECO:0000256" key="4">
    <source>
        <dbReference type="ARBA" id="ARBA00022859"/>
    </source>
</evidence>
<keyword evidence="4" id="KW-0391">Immunity</keyword>
<evidence type="ECO:0000313" key="9">
    <source>
        <dbReference type="EMBL" id="CAH2307974.1"/>
    </source>
</evidence>
<evidence type="ECO:0000259" key="8">
    <source>
        <dbReference type="PROSITE" id="PS50824"/>
    </source>
</evidence>
<dbReference type="InterPro" id="IPR001315">
    <property type="entry name" value="CARD"/>
</dbReference>